<dbReference type="Gene3D" id="3.40.50.960">
    <property type="entry name" value="Lumazine/riboflavin synthase"/>
    <property type="match status" value="1"/>
</dbReference>
<sequence length="162" mass="17155">MSSNFRAANALSSNVDGAGVRVGLVCGRWNDHITNRLIEGAENALAVHGVAEADVIQVWVPGAYEAPMAAKGLIDSGKVDVVVCLGAVIRGETSHYDFVAGECARGIMDVQLTTGIPVIFGVLTTENLEQALSRSSEEDNKGEECVRTGLEMVNLLRSLAKK</sequence>
<comment type="pathway">
    <text evidence="1">Cofactor biosynthesis; riboflavin biosynthesis; riboflavin from 2-hydroxy-3-oxobutyl phosphate and 5-amino-6-(D-ribitylamino)uracil: step 1/2.</text>
</comment>
<evidence type="ECO:0000256" key="2">
    <source>
        <dbReference type="ARBA" id="ARBA00007424"/>
    </source>
</evidence>
<evidence type="ECO:0000256" key="3">
    <source>
        <dbReference type="ARBA" id="ARBA00012664"/>
    </source>
</evidence>
<dbReference type="Pfam" id="PF00885">
    <property type="entry name" value="DMRL_synthase"/>
    <property type="match status" value="1"/>
</dbReference>
<dbReference type="GO" id="GO:0000906">
    <property type="term" value="F:6,7-dimethyl-8-ribityllumazine synthase activity"/>
    <property type="evidence" value="ECO:0007669"/>
    <property type="project" value="UniProtKB-EC"/>
</dbReference>
<proteinExistence type="inferred from homology"/>
<keyword evidence="4" id="KW-0686">Riboflavin biosynthesis</keyword>
<name>A0A6J6ALW7_9ZZZZ</name>
<dbReference type="EC" id="2.5.1.78" evidence="3"/>
<comment type="similarity">
    <text evidence="2">Belongs to the DMRL synthase family.</text>
</comment>
<dbReference type="InterPro" id="IPR002180">
    <property type="entry name" value="LS/RS"/>
</dbReference>
<dbReference type="PANTHER" id="PTHR21058:SF0">
    <property type="entry name" value="6,7-DIMETHYL-8-RIBITYLLUMAZINE SYNTHASE"/>
    <property type="match status" value="1"/>
</dbReference>
<evidence type="ECO:0000256" key="1">
    <source>
        <dbReference type="ARBA" id="ARBA00004917"/>
    </source>
</evidence>
<dbReference type="PANTHER" id="PTHR21058">
    <property type="entry name" value="6,7-DIMETHYL-8-RIBITYLLUMAZINE SYNTHASE DMRL SYNTHASE LUMAZINE SYNTHASE"/>
    <property type="match status" value="1"/>
</dbReference>
<dbReference type="NCBIfam" id="TIGR00114">
    <property type="entry name" value="lumazine-synth"/>
    <property type="match status" value="1"/>
</dbReference>
<keyword evidence="5" id="KW-0808">Transferase</keyword>
<protein>
    <recommendedName>
        <fullName evidence="3">6,7-dimethyl-8-ribityllumazine synthase</fullName>
        <ecNumber evidence="3">2.5.1.78</ecNumber>
    </recommendedName>
</protein>
<evidence type="ECO:0000256" key="4">
    <source>
        <dbReference type="ARBA" id="ARBA00022619"/>
    </source>
</evidence>
<organism evidence="7">
    <name type="scientific">freshwater metagenome</name>
    <dbReference type="NCBI Taxonomy" id="449393"/>
    <lineage>
        <taxon>unclassified sequences</taxon>
        <taxon>metagenomes</taxon>
        <taxon>ecological metagenomes</taxon>
    </lineage>
</organism>
<dbReference type="GO" id="GO:0009231">
    <property type="term" value="P:riboflavin biosynthetic process"/>
    <property type="evidence" value="ECO:0007669"/>
    <property type="project" value="UniProtKB-UniPathway"/>
</dbReference>
<reference evidence="7" key="1">
    <citation type="submission" date="2020-05" db="EMBL/GenBank/DDBJ databases">
        <authorList>
            <person name="Chiriac C."/>
            <person name="Salcher M."/>
            <person name="Ghai R."/>
            <person name="Kavagutti S V."/>
        </authorList>
    </citation>
    <scope>NUCLEOTIDE SEQUENCE</scope>
</reference>
<comment type="catalytic activity">
    <reaction evidence="6">
        <text>(2S)-2-hydroxy-3-oxobutyl phosphate + 5-amino-6-(D-ribitylamino)uracil = 6,7-dimethyl-8-(1-D-ribityl)lumazine + phosphate + 2 H2O + H(+)</text>
        <dbReference type="Rhea" id="RHEA:26152"/>
        <dbReference type="ChEBI" id="CHEBI:15377"/>
        <dbReference type="ChEBI" id="CHEBI:15378"/>
        <dbReference type="ChEBI" id="CHEBI:15934"/>
        <dbReference type="ChEBI" id="CHEBI:43474"/>
        <dbReference type="ChEBI" id="CHEBI:58201"/>
        <dbReference type="ChEBI" id="CHEBI:58830"/>
        <dbReference type="EC" id="2.5.1.78"/>
    </reaction>
</comment>
<accession>A0A6J6ALW7</accession>
<dbReference type="CDD" id="cd09209">
    <property type="entry name" value="Lumazine_synthase-I"/>
    <property type="match status" value="1"/>
</dbReference>
<dbReference type="AlphaFoldDB" id="A0A6J6ALW7"/>
<dbReference type="UniPathway" id="UPA00275">
    <property type="reaction ID" value="UER00404"/>
</dbReference>
<dbReference type="EMBL" id="CAEUNJ010000017">
    <property type="protein sequence ID" value="CAB4371007.1"/>
    <property type="molecule type" value="Genomic_DNA"/>
</dbReference>
<gene>
    <name evidence="7" type="ORF">UFOPK4201_00565</name>
</gene>
<dbReference type="InterPro" id="IPR034964">
    <property type="entry name" value="LS"/>
</dbReference>
<dbReference type="InterPro" id="IPR036467">
    <property type="entry name" value="LS/RS_sf"/>
</dbReference>
<dbReference type="HAMAP" id="MF_00178">
    <property type="entry name" value="Lumazine_synth"/>
    <property type="match status" value="1"/>
</dbReference>
<evidence type="ECO:0000256" key="5">
    <source>
        <dbReference type="ARBA" id="ARBA00022679"/>
    </source>
</evidence>
<evidence type="ECO:0000256" key="6">
    <source>
        <dbReference type="ARBA" id="ARBA00048785"/>
    </source>
</evidence>
<dbReference type="GO" id="GO:0009349">
    <property type="term" value="C:riboflavin synthase complex"/>
    <property type="evidence" value="ECO:0007669"/>
    <property type="project" value="InterPro"/>
</dbReference>
<dbReference type="SUPFAM" id="SSF52121">
    <property type="entry name" value="Lumazine synthase"/>
    <property type="match status" value="1"/>
</dbReference>
<evidence type="ECO:0000313" key="7">
    <source>
        <dbReference type="EMBL" id="CAB4371007.1"/>
    </source>
</evidence>